<name>A0ABW2R532_9BURK</name>
<dbReference type="InterPro" id="IPR014819">
    <property type="entry name" value="PriCT_2"/>
</dbReference>
<reference evidence="4" key="1">
    <citation type="journal article" date="2019" name="Int. J. Syst. Evol. Microbiol.">
        <title>The Global Catalogue of Microorganisms (GCM) 10K type strain sequencing project: providing services to taxonomists for standard genome sequencing and annotation.</title>
        <authorList>
            <consortium name="The Broad Institute Genomics Platform"/>
            <consortium name="The Broad Institute Genome Sequencing Center for Infectious Disease"/>
            <person name="Wu L."/>
            <person name="Ma J."/>
        </authorList>
    </citation>
    <scope>NUCLEOTIDE SEQUENCE [LARGE SCALE GENOMIC DNA]</scope>
    <source>
        <strain evidence="4">CCUG 54518</strain>
    </source>
</reference>
<dbReference type="Pfam" id="PF13362">
    <property type="entry name" value="Toprim_3"/>
    <property type="match status" value="1"/>
</dbReference>
<evidence type="ECO:0000259" key="2">
    <source>
        <dbReference type="SMART" id="SM00493"/>
    </source>
</evidence>
<protein>
    <submittedName>
        <fullName evidence="3">DUF927 domain-containing protein</fullName>
    </submittedName>
</protein>
<accession>A0ABW2R532</accession>
<organism evidence="3 4">
    <name type="scientific">Hydrogenophaga bisanensis</name>
    <dbReference type="NCBI Taxonomy" id="439611"/>
    <lineage>
        <taxon>Bacteria</taxon>
        <taxon>Pseudomonadati</taxon>
        <taxon>Pseudomonadota</taxon>
        <taxon>Betaproteobacteria</taxon>
        <taxon>Burkholderiales</taxon>
        <taxon>Comamonadaceae</taxon>
        <taxon>Hydrogenophaga</taxon>
    </lineage>
</organism>
<dbReference type="RefSeq" id="WP_382253894.1">
    <property type="nucleotide sequence ID" value="NZ_JBHTBX010000002.1"/>
</dbReference>
<dbReference type="EMBL" id="JBHTBX010000002">
    <property type="protein sequence ID" value="MFC7433590.1"/>
    <property type="molecule type" value="Genomic_DNA"/>
</dbReference>
<dbReference type="Pfam" id="PF06048">
    <property type="entry name" value="DUF927"/>
    <property type="match status" value="1"/>
</dbReference>
<feature type="domain" description="Toprim" evidence="2">
    <location>
        <begin position="233"/>
        <end position="315"/>
    </location>
</feature>
<dbReference type="SMART" id="SM00493">
    <property type="entry name" value="TOPRIM"/>
    <property type="match status" value="1"/>
</dbReference>
<feature type="region of interest" description="Disordered" evidence="1">
    <location>
        <begin position="365"/>
        <end position="401"/>
    </location>
</feature>
<proteinExistence type="predicted"/>
<dbReference type="InterPro" id="IPR009270">
    <property type="entry name" value="DUF927"/>
</dbReference>
<dbReference type="InterPro" id="IPR006171">
    <property type="entry name" value="TOPRIM_dom"/>
</dbReference>
<evidence type="ECO:0000313" key="3">
    <source>
        <dbReference type="EMBL" id="MFC7433590.1"/>
    </source>
</evidence>
<feature type="compositionally biased region" description="Basic and acidic residues" evidence="1">
    <location>
        <begin position="106"/>
        <end position="123"/>
    </location>
</feature>
<dbReference type="CDD" id="cd01029">
    <property type="entry name" value="TOPRIM_primases"/>
    <property type="match status" value="1"/>
</dbReference>
<keyword evidence="4" id="KW-1185">Reference proteome</keyword>
<dbReference type="Proteomes" id="UP001596495">
    <property type="component" value="Unassembled WGS sequence"/>
</dbReference>
<dbReference type="InterPro" id="IPR034154">
    <property type="entry name" value="TOPRIM_DnaG/twinkle"/>
</dbReference>
<sequence>MPANSTPDLLRRALEHIPANMPRDEWARVGMAIKSEYPDGTGFDLFDQWSASDPDRYDRKAVQSTWRSIKAGGGVGVATLLHLAKEHGFTLPKTGQAPAAPSAAELAERDRQRAERQRQEQAERLAAQEGAAAEALSLWEGNGRDVSDPEQAPYLVRKGVGAYGVRFTHPGTLLVPLRDAAGKLWNVQQIAPAKPASGAPEKLFLKGGRKSGLWHMVGELASGDGGTDTTCPAVLLIAEGYATAATLHEATGYPVAVAFDAGNLQHVARALRQQHPAALLVLCGDDDQATEAQSGTNPGRQKATAAAQAVRGLAVFPEGLPPGGSDFNDLAAHVNAEHGDGAGLEAVRRLLLAAIEAHTAAQANAQTAKASKARGMQGQPKKSGASGTPAGDGAPAELRPDWDRFTVSDAGVFYNGVDREGKPTAPVWVCSRLDVQAHTRDQDGNGWGYLLTFADPLGRRKQWAMPSRMLATDGAEYRGVLLGLGLRIATSPAARNLLTQYIQTREPEDYATCTDRVGWHPSGDRLAFVLPHETIGDDAERIVFQTEAAQENTFRVKGTPEQWRQRVAALCVGNSRLAFAVSAAFAGPLLRMAGVESGGFHFRGDSSSGKTTALKVAASVYGGPSYLQRWRTTDNALEAIAAQHCDGLLILDELAQVDPKTAGECAYMLANEQSKARATRTGTPRARLAWRLLFLSAGELGLADHMAEGMKRARTGQEVRMADIPADAGRGMGAFENLHDREGGADFARHITGQAGSVYGATGRAWLQHLTEHTDGLKARIRDAAARLAAQIVPEAAGGQVERVGARFALVGAAGELATAAGLTGWPEGEAQRAARECFNAWLAARGGTGNGEVSAMLRQVRRFLEAHGEGRFTWWHRAADDHNSKTLHRAGFRRMVNDRGEPIKTNSDHLSEYGDRMPATMGESVSVEYFVLTEVFRSEVCHGFDPQTVARVLLEHECLIRKDADRFTIKERLPAMAPTWCYRIAPRIFELDL</sequence>
<dbReference type="Pfam" id="PF08707">
    <property type="entry name" value="PriCT_2"/>
    <property type="match status" value="1"/>
</dbReference>
<feature type="region of interest" description="Disordered" evidence="1">
    <location>
        <begin position="91"/>
        <end position="127"/>
    </location>
</feature>
<evidence type="ECO:0000313" key="4">
    <source>
        <dbReference type="Proteomes" id="UP001596495"/>
    </source>
</evidence>
<comment type="caution">
    <text evidence="3">The sequence shown here is derived from an EMBL/GenBank/DDBJ whole genome shotgun (WGS) entry which is preliminary data.</text>
</comment>
<gene>
    <name evidence="3" type="ORF">ACFQNJ_03605</name>
</gene>
<evidence type="ECO:0000256" key="1">
    <source>
        <dbReference type="SAM" id="MobiDB-lite"/>
    </source>
</evidence>